<evidence type="ECO:0000256" key="1">
    <source>
        <dbReference type="SAM" id="MobiDB-lite"/>
    </source>
</evidence>
<gene>
    <name evidence="3" type="ORF">RCO7_01123</name>
</gene>
<accession>A0A1E1JQL3</accession>
<keyword evidence="2" id="KW-0472">Membrane</keyword>
<dbReference type="EMBL" id="FJUW01000001">
    <property type="protein sequence ID" value="CZS88156.1"/>
    <property type="molecule type" value="Genomic_DNA"/>
</dbReference>
<feature type="transmembrane region" description="Helical" evidence="2">
    <location>
        <begin position="192"/>
        <end position="211"/>
    </location>
</feature>
<evidence type="ECO:0000313" key="3">
    <source>
        <dbReference type="EMBL" id="CZS88156.1"/>
    </source>
</evidence>
<organism evidence="3 4">
    <name type="scientific">Rhynchosporium graminicola</name>
    <dbReference type="NCBI Taxonomy" id="2792576"/>
    <lineage>
        <taxon>Eukaryota</taxon>
        <taxon>Fungi</taxon>
        <taxon>Dikarya</taxon>
        <taxon>Ascomycota</taxon>
        <taxon>Pezizomycotina</taxon>
        <taxon>Leotiomycetes</taxon>
        <taxon>Helotiales</taxon>
        <taxon>Ploettnerulaceae</taxon>
        <taxon>Rhynchosporium</taxon>
    </lineage>
</organism>
<feature type="compositionally biased region" description="Polar residues" evidence="1">
    <location>
        <begin position="15"/>
        <end position="24"/>
    </location>
</feature>
<protein>
    <submittedName>
        <fullName evidence="3">Uncharacterized protein</fullName>
    </submittedName>
</protein>
<sequence>MSSRRRSEGRRSSSAAPLQAQSRFESLRNGLNGWFSGRSRVGTPRRQEVPESPKTPRHTPGLQELRLPSTRIHIPYLTRSDSRASSRDSEVLASPRSFRHPFAPIAAPRPITANSFGTRPHTRRPSDDQNVLPRAHQPAGHRFVGVDPAELHLADLAATGRRRRRRRRTQKMRRSERLCGPKIKNRKIRAKTLSCFISGIFLTLVLTIYLGLALSNRHESQEFHVLLILIILITAVFFCHSLIRLCIMIIKPPLDTDPDLESETPPAMSGPGGYANPVAPIPVTLARDEEAAGIESDATKLPPPAYGLWRHSVRVDPNRIFWQRNGEVVPPVPAIGSSSRGAPGNDNTDVQPPATANRPPSYVSEDGVDYIIEAAPRSIAPTYDVPLPAHPSDRERMAPLLHAR</sequence>
<dbReference type="InParanoid" id="A0A1E1JQL3"/>
<keyword evidence="4" id="KW-1185">Reference proteome</keyword>
<feature type="region of interest" description="Disordered" evidence="1">
    <location>
        <begin position="101"/>
        <end position="134"/>
    </location>
</feature>
<evidence type="ECO:0000256" key="2">
    <source>
        <dbReference type="SAM" id="Phobius"/>
    </source>
</evidence>
<dbReference type="Proteomes" id="UP000178129">
    <property type="component" value="Unassembled WGS sequence"/>
</dbReference>
<proteinExistence type="predicted"/>
<reference evidence="4" key="1">
    <citation type="submission" date="2016-03" db="EMBL/GenBank/DDBJ databases">
        <authorList>
            <person name="Ploux O."/>
        </authorList>
    </citation>
    <scope>NUCLEOTIDE SEQUENCE [LARGE SCALE GENOMIC DNA]</scope>
    <source>
        <strain evidence="4">UK7</strain>
    </source>
</reference>
<evidence type="ECO:0000313" key="4">
    <source>
        <dbReference type="Proteomes" id="UP000178129"/>
    </source>
</evidence>
<feature type="region of interest" description="Disordered" evidence="1">
    <location>
        <begin position="1"/>
        <end position="63"/>
    </location>
</feature>
<keyword evidence="2" id="KW-1133">Transmembrane helix</keyword>
<comment type="caution">
    <text evidence="3">The sequence shown here is derived from an EMBL/GenBank/DDBJ whole genome shotgun (WGS) entry which is preliminary data.</text>
</comment>
<name>A0A1E1JQL3_9HELO</name>
<dbReference type="AlphaFoldDB" id="A0A1E1JQL3"/>
<feature type="region of interest" description="Disordered" evidence="1">
    <location>
        <begin position="383"/>
        <end position="404"/>
    </location>
</feature>
<feature type="region of interest" description="Disordered" evidence="1">
    <location>
        <begin position="332"/>
        <end position="363"/>
    </location>
</feature>
<feature type="compositionally biased region" description="Polar residues" evidence="1">
    <location>
        <begin position="336"/>
        <end position="350"/>
    </location>
</feature>
<feature type="transmembrane region" description="Helical" evidence="2">
    <location>
        <begin position="223"/>
        <end position="243"/>
    </location>
</feature>
<keyword evidence="2" id="KW-0812">Transmembrane</keyword>
<feature type="compositionally biased region" description="Basic and acidic residues" evidence="1">
    <location>
        <begin position="1"/>
        <end position="11"/>
    </location>
</feature>